<dbReference type="Gene3D" id="3.40.50.1820">
    <property type="entry name" value="alpha/beta hydrolase"/>
    <property type="match status" value="1"/>
</dbReference>
<organism evidence="2 3">
    <name type="scientific">Rheinheimera salexigens</name>
    <dbReference type="NCBI Taxonomy" id="1628148"/>
    <lineage>
        <taxon>Bacteria</taxon>
        <taxon>Pseudomonadati</taxon>
        <taxon>Pseudomonadota</taxon>
        <taxon>Gammaproteobacteria</taxon>
        <taxon>Chromatiales</taxon>
        <taxon>Chromatiaceae</taxon>
        <taxon>Rheinheimera</taxon>
    </lineage>
</organism>
<evidence type="ECO:0000313" key="2">
    <source>
        <dbReference type="EMBL" id="OEY68651.1"/>
    </source>
</evidence>
<keyword evidence="3" id="KW-1185">Reference proteome</keyword>
<dbReference type="AlphaFoldDB" id="A0A1E7Q3E4"/>
<protein>
    <recommendedName>
        <fullName evidence="1">AB hydrolase-1 domain-containing protein</fullName>
    </recommendedName>
</protein>
<accession>A0A1E7Q3E4</accession>
<dbReference type="PRINTS" id="PR00111">
    <property type="entry name" value="ABHYDROLASE"/>
</dbReference>
<dbReference type="InterPro" id="IPR029058">
    <property type="entry name" value="AB_hydrolase_fold"/>
</dbReference>
<evidence type="ECO:0000313" key="3">
    <source>
        <dbReference type="Proteomes" id="UP000242258"/>
    </source>
</evidence>
<dbReference type="GO" id="GO:0047372">
    <property type="term" value="F:monoacylglycerol lipase activity"/>
    <property type="evidence" value="ECO:0007669"/>
    <property type="project" value="TreeGrafter"/>
</dbReference>
<proteinExistence type="predicted"/>
<evidence type="ECO:0000259" key="1">
    <source>
        <dbReference type="Pfam" id="PF00561"/>
    </source>
</evidence>
<dbReference type="PANTHER" id="PTHR43798:SF5">
    <property type="entry name" value="MONOACYLGLYCEROL LIPASE ABHD6"/>
    <property type="match status" value="1"/>
</dbReference>
<dbReference type="InterPro" id="IPR050266">
    <property type="entry name" value="AB_hydrolase_sf"/>
</dbReference>
<dbReference type="PRINTS" id="PR00412">
    <property type="entry name" value="EPOXHYDRLASE"/>
</dbReference>
<dbReference type="STRING" id="1628148.BI198_02980"/>
<gene>
    <name evidence="2" type="ORF">BI198_02980</name>
</gene>
<dbReference type="RefSeq" id="WP_070048218.1">
    <property type="nucleotide sequence ID" value="NZ_CBCSDO010000001.1"/>
</dbReference>
<comment type="caution">
    <text evidence="2">The sequence shown here is derived from an EMBL/GenBank/DDBJ whole genome shotgun (WGS) entry which is preliminary data.</text>
</comment>
<dbReference type="GO" id="GO:0016020">
    <property type="term" value="C:membrane"/>
    <property type="evidence" value="ECO:0007669"/>
    <property type="project" value="TreeGrafter"/>
</dbReference>
<sequence length="260" mass="28298">MLMPDYQVAGSGETTIYLLHGAYGSKDYWQYEIKLLVEQGYRVVAWDAPGYGISPLPAQYSIRFLAQSFVKLLYATCSKRNILFGHSMGGIIAPMVYALAPEKINALVISATVESLGHLSKEFQDNFIRERIAPLNAGVALADAAAPLINAMMGPKSTGALVEKVKQVALSTPIDTFKAAIRAIVEYDGRGAVAKIKVPTLCIAGEFDPIGKVDIMAEMASKIDSSTFTVIDGTAHYAWAEQPEVFNQKLFAFLRLALKQ</sequence>
<dbReference type="EMBL" id="MKEK01000001">
    <property type="protein sequence ID" value="OEY68651.1"/>
    <property type="molecule type" value="Genomic_DNA"/>
</dbReference>
<dbReference type="GO" id="GO:0046464">
    <property type="term" value="P:acylglycerol catabolic process"/>
    <property type="evidence" value="ECO:0007669"/>
    <property type="project" value="TreeGrafter"/>
</dbReference>
<dbReference type="PANTHER" id="PTHR43798">
    <property type="entry name" value="MONOACYLGLYCEROL LIPASE"/>
    <property type="match status" value="1"/>
</dbReference>
<dbReference type="Pfam" id="PF00561">
    <property type="entry name" value="Abhydrolase_1"/>
    <property type="match status" value="1"/>
</dbReference>
<reference evidence="3" key="1">
    <citation type="submission" date="2016-09" db="EMBL/GenBank/DDBJ databases">
        <authorList>
            <person name="Wan X."/>
            <person name="Hou S."/>
        </authorList>
    </citation>
    <scope>NUCLEOTIDE SEQUENCE [LARGE SCALE GENOMIC DNA]</scope>
    <source>
        <strain evidence="3">KH87</strain>
    </source>
</reference>
<dbReference type="Proteomes" id="UP000242258">
    <property type="component" value="Unassembled WGS sequence"/>
</dbReference>
<feature type="domain" description="AB hydrolase-1" evidence="1">
    <location>
        <begin position="15"/>
        <end position="238"/>
    </location>
</feature>
<dbReference type="InterPro" id="IPR000639">
    <property type="entry name" value="Epox_hydrolase-like"/>
</dbReference>
<dbReference type="OrthoDB" id="9780765at2"/>
<name>A0A1E7Q3E4_9GAMM</name>
<dbReference type="InterPro" id="IPR000073">
    <property type="entry name" value="AB_hydrolase_1"/>
</dbReference>
<dbReference type="SUPFAM" id="SSF53474">
    <property type="entry name" value="alpha/beta-Hydrolases"/>
    <property type="match status" value="1"/>
</dbReference>